<feature type="compositionally biased region" description="Gly residues" evidence="1">
    <location>
        <begin position="188"/>
        <end position="197"/>
    </location>
</feature>
<organism evidence="2 3">
    <name type="scientific">Volvox reticuliferus</name>
    <dbReference type="NCBI Taxonomy" id="1737510"/>
    <lineage>
        <taxon>Eukaryota</taxon>
        <taxon>Viridiplantae</taxon>
        <taxon>Chlorophyta</taxon>
        <taxon>core chlorophytes</taxon>
        <taxon>Chlorophyceae</taxon>
        <taxon>CS clade</taxon>
        <taxon>Chlamydomonadales</taxon>
        <taxon>Volvocaceae</taxon>
        <taxon>Volvox</taxon>
    </lineage>
</organism>
<feature type="non-terminal residue" evidence="2">
    <location>
        <position position="1"/>
    </location>
</feature>
<dbReference type="EMBL" id="BNCP01000072">
    <property type="protein sequence ID" value="GIL92125.1"/>
    <property type="molecule type" value="Genomic_DNA"/>
</dbReference>
<evidence type="ECO:0000313" key="3">
    <source>
        <dbReference type="Proteomes" id="UP000747110"/>
    </source>
</evidence>
<keyword evidence="3" id="KW-1185">Reference proteome</keyword>
<dbReference type="Proteomes" id="UP000747110">
    <property type="component" value="Unassembled WGS sequence"/>
</dbReference>
<evidence type="ECO:0000256" key="1">
    <source>
        <dbReference type="SAM" id="MobiDB-lite"/>
    </source>
</evidence>
<feature type="compositionally biased region" description="Polar residues" evidence="1">
    <location>
        <begin position="170"/>
        <end position="179"/>
    </location>
</feature>
<gene>
    <name evidence="2" type="ORF">Vretifemale_19599</name>
</gene>
<reference evidence="2" key="1">
    <citation type="journal article" date="2021" name="Proc. Natl. Acad. Sci. U.S.A.">
        <title>Three genomes in the algal genus Volvox reveal the fate of a haploid sex-determining region after a transition to homothallism.</title>
        <authorList>
            <person name="Yamamoto K."/>
            <person name="Hamaji T."/>
            <person name="Kawai-Toyooka H."/>
            <person name="Matsuzaki R."/>
            <person name="Takahashi F."/>
            <person name="Nishimura Y."/>
            <person name="Kawachi M."/>
            <person name="Noguchi H."/>
            <person name="Minakuchi Y."/>
            <person name="Umen J.G."/>
            <person name="Toyoda A."/>
            <person name="Nozaki H."/>
        </authorList>
    </citation>
    <scope>NUCLEOTIDE SEQUENCE</scope>
    <source>
        <strain evidence="2">NIES-3786</strain>
    </source>
</reference>
<sequence length="264" mass="25475">AGAGVLGKSRSLAARLGHHGGGAGKALMPNSGGHRGPVVVSHLAHYATAPFRWASRRMGAGGGLVPGHWDAHGAAAAAAAAAATTATTATTAIQQDLQLSAPTAANEQRHATTNSAAATATAGVVGIALAGEAQGAPNATTGGVPGLTVGAEGTPVAVRSVRSEVPGQVQGKSSETGPKQNIDRSAGGTRGGGGIGNGDSRVCRPSPLRVMSGRDSPLPAQHSATADAAAVPTAVALAPVAAPLRAAELPAEQSAGGLPGDERV</sequence>
<dbReference type="AlphaFoldDB" id="A0A8J4CZK4"/>
<accession>A0A8J4CZK4</accession>
<name>A0A8J4CZK4_9CHLO</name>
<protein>
    <submittedName>
        <fullName evidence="2">Uncharacterized protein</fullName>
    </submittedName>
</protein>
<evidence type="ECO:0000313" key="2">
    <source>
        <dbReference type="EMBL" id="GIL92125.1"/>
    </source>
</evidence>
<proteinExistence type="predicted"/>
<comment type="caution">
    <text evidence="2">The sequence shown here is derived from an EMBL/GenBank/DDBJ whole genome shotgun (WGS) entry which is preliminary data.</text>
</comment>
<feature type="region of interest" description="Disordered" evidence="1">
    <location>
        <begin position="162"/>
        <end position="229"/>
    </location>
</feature>